<dbReference type="AlphaFoldDB" id="A0A4Y2MDT7"/>
<reference evidence="1 2" key="1">
    <citation type="journal article" date="2019" name="Sci. Rep.">
        <title>Orb-weaving spider Araneus ventricosus genome elucidates the spidroin gene catalogue.</title>
        <authorList>
            <person name="Kono N."/>
            <person name="Nakamura H."/>
            <person name="Ohtoshi R."/>
            <person name="Moran D.A.P."/>
            <person name="Shinohara A."/>
            <person name="Yoshida Y."/>
            <person name="Fujiwara M."/>
            <person name="Mori M."/>
            <person name="Tomita M."/>
            <person name="Arakawa K."/>
        </authorList>
    </citation>
    <scope>NUCLEOTIDE SEQUENCE [LARGE SCALE GENOMIC DNA]</scope>
</reference>
<protein>
    <submittedName>
        <fullName evidence="1">Uncharacterized protein</fullName>
    </submittedName>
</protein>
<dbReference type="EMBL" id="BGPR01007044">
    <property type="protein sequence ID" value="GBN23836.1"/>
    <property type="molecule type" value="Genomic_DNA"/>
</dbReference>
<organism evidence="1 2">
    <name type="scientific">Araneus ventricosus</name>
    <name type="common">Orbweaver spider</name>
    <name type="synonym">Epeira ventricosa</name>
    <dbReference type="NCBI Taxonomy" id="182803"/>
    <lineage>
        <taxon>Eukaryota</taxon>
        <taxon>Metazoa</taxon>
        <taxon>Ecdysozoa</taxon>
        <taxon>Arthropoda</taxon>
        <taxon>Chelicerata</taxon>
        <taxon>Arachnida</taxon>
        <taxon>Araneae</taxon>
        <taxon>Araneomorphae</taxon>
        <taxon>Entelegynae</taxon>
        <taxon>Araneoidea</taxon>
        <taxon>Araneidae</taxon>
        <taxon>Araneus</taxon>
    </lineage>
</organism>
<proteinExistence type="predicted"/>
<evidence type="ECO:0000313" key="1">
    <source>
        <dbReference type="EMBL" id="GBN23836.1"/>
    </source>
</evidence>
<accession>A0A4Y2MDT7</accession>
<gene>
    <name evidence="1" type="ORF">AVEN_171119_1</name>
</gene>
<name>A0A4Y2MDT7_ARAVE</name>
<sequence>MAYNDDFLSNMVSRDQPYSQRILEISLPHCFLPQNDRKCMGREPSLLLARSFGQRVSSNVALRSLRHPVPCVTSSQRDCVFGQNHGSGGG</sequence>
<dbReference type="Proteomes" id="UP000499080">
    <property type="component" value="Unassembled WGS sequence"/>
</dbReference>
<evidence type="ECO:0000313" key="2">
    <source>
        <dbReference type="Proteomes" id="UP000499080"/>
    </source>
</evidence>
<keyword evidence="2" id="KW-1185">Reference proteome</keyword>
<comment type="caution">
    <text evidence="1">The sequence shown here is derived from an EMBL/GenBank/DDBJ whole genome shotgun (WGS) entry which is preliminary data.</text>
</comment>